<dbReference type="EMBL" id="HBUF01605807">
    <property type="protein sequence ID" value="CAG6777508.1"/>
    <property type="molecule type" value="Transcribed_RNA"/>
</dbReference>
<keyword evidence="1" id="KW-0472">Membrane</keyword>
<sequence>MTQPYTIHKTHVREKGYVNESRPRICGVPLLHFDHISRPPQFICLLKLVHYEPPYVYLEPLEPMTATVLHVLIYICEILIQLFTYFANRQNNNLITCLRVTTCLNDYYCY</sequence>
<protein>
    <submittedName>
        <fullName evidence="2">Uncharacterized protein</fullName>
    </submittedName>
</protein>
<keyword evidence="1" id="KW-0812">Transmembrane</keyword>
<accession>A0A8D9F4N2</accession>
<dbReference type="EMBL" id="HBUF01605806">
    <property type="protein sequence ID" value="CAG6777507.1"/>
    <property type="molecule type" value="Transcribed_RNA"/>
</dbReference>
<keyword evidence="1" id="KW-1133">Transmembrane helix</keyword>
<feature type="transmembrane region" description="Helical" evidence="1">
    <location>
        <begin position="64"/>
        <end position="86"/>
    </location>
</feature>
<proteinExistence type="predicted"/>
<organism evidence="2">
    <name type="scientific">Cacopsylla melanoneura</name>
    <dbReference type="NCBI Taxonomy" id="428564"/>
    <lineage>
        <taxon>Eukaryota</taxon>
        <taxon>Metazoa</taxon>
        <taxon>Ecdysozoa</taxon>
        <taxon>Arthropoda</taxon>
        <taxon>Hexapoda</taxon>
        <taxon>Insecta</taxon>
        <taxon>Pterygota</taxon>
        <taxon>Neoptera</taxon>
        <taxon>Paraneoptera</taxon>
        <taxon>Hemiptera</taxon>
        <taxon>Sternorrhyncha</taxon>
        <taxon>Psylloidea</taxon>
        <taxon>Psyllidae</taxon>
        <taxon>Psyllinae</taxon>
        <taxon>Cacopsylla</taxon>
    </lineage>
</organism>
<name>A0A8D9F4N2_9HEMI</name>
<evidence type="ECO:0000256" key="1">
    <source>
        <dbReference type="SAM" id="Phobius"/>
    </source>
</evidence>
<dbReference type="EMBL" id="HBUF01605809">
    <property type="protein sequence ID" value="CAG6777510.1"/>
    <property type="molecule type" value="Transcribed_RNA"/>
</dbReference>
<evidence type="ECO:0000313" key="2">
    <source>
        <dbReference type="EMBL" id="CAG6777508.1"/>
    </source>
</evidence>
<dbReference type="AlphaFoldDB" id="A0A8D9F4N2"/>
<reference evidence="2" key="1">
    <citation type="submission" date="2021-05" db="EMBL/GenBank/DDBJ databases">
        <authorList>
            <person name="Alioto T."/>
            <person name="Alioto T."/>
            <person name="Gomez Garrido J."/>
        </authorList>
    </citation>
    <scope>NUCLEOTIDE SEQUENCE</scope>
</reference>
<dbReference type="EMBL" id="HBUF01605808">
    <property type="protein sequence ID" value="CAG6777509.1"/>
    <property type="molecule type" value="Transcribed_RNA"/>
</dbReference>